<evidence type="ECO:0000313" key="2">
    <source>
        <dbReference type="EMBL" id="KAJ4451383.1"/>
    </source>
</evidence>
<protein>
    <recommendedName>
        <fullName evidence="1">DDE-1 domain-containing protein</fullName>
    </recommendedName>
</protein>
<organism evidence="2 3">
    <name type="scientific">Periplaneta americana</name>
    <name type="common">American cockroach</name>
    <name type="synonym">Blatta americana</name>
    <dbReference type="NCBI Taxonomy" id="6978"/>
    <lineage>
        <taxon>Eukaryota</taxon>
        <taxon>Metazoa</taxon>
        <taxon>Ecdysozoa</taxon>
        <taxon>Arthropoda</taxon>
        <taxon>Hexapoda</taxon>
        <taxon>Insecta</taxon>
        <taxon>Pterygota</taxon>
        <taxon>Neoptera</taxon>
        <taxon>Polyneoptera</taxon>
        <taxon>Dictyoptera</taxon>
        <taxon>Blattodea</taxon>
        <taxon>Blattoidea</taxon>
        <taxon>Blattidae</taxon>
        <taxon>Blattinae</taxon>
        <taxon>Periplaneta</taxon>
    </lineage>
</organism>
<dbReference type="Pfam" id="PF03184">
    <property type="entry name" value="DDE_1"/>
    <property type="match status" value="1"/>
</dbReference>
<feature type="domain" description="DDE-1" evidence="1">
    <location>
        <begin position="133"/>
        <end position="265"/>
    </location>
</feature>
<proteinExistence type="predicted"/>
<gene>
    <name evidence="2" type="ORF">ANN_02845</name>
</gene>
<name>A0ABQ8TZV6_PERAM</name>
<dbReference type="PANTHER" id="PTHR19303">
    <property type="entry name" value="TRANSPOSON"/>
    <property type="match status" value="1"/>
</dbReference>
<evidence type="ECO:0000259" key="1">
    <source>
        <dbReference type="Pfam" id="PF03184"/>
    </source>
</evidence>
<dbReference type="InterPro" id="IPR004875">
    <property type="entry name" value="DDE_SF_endonuclease_dom"/>
</dbReference>
<reference evidence="2 3" key="1">
    <citation type="journal article" date="2022" name="Allergy">
        <title>Genome assembly and annotation of Periplaneta americana reveal a comprehensive cockroach allergen profile.</title>
        <authorList>
            <person name="Wang L."/>
            <person name="Xiong Q."/>
            <person name="Saelim N."/>
            <person name="Wang L."/>
            <person name="Nong W."/>
            <person name="Wan A.T."/>
            <person name="Shi M."/>
            <person name="Liu X."/>
            <person name="Cao Q."/>
            <person name="Hui J.H.L."/>
            <person name="Sookrung N."/>
            <person name="Leung T.F."/>
            <person name="Tungtrongchitr A."/>
            <person name="Tsui S.K.W."/>
        </authorList>
    </citation>
    <scope>NUCLEOTIDE SEQUENCE [LARGE SCALE GENOMIC DNA]</scope>
    <source>
        <strain evidence="2">PWHHKU_190912</strain>
    </source>
</reference>
<sequence>MESMFYGLTVKDVRQLAFQLAERNQLKHPFNKNTGLAGEDWFEGFKKRHPEISLRSPEATSIARSQGFNAVSVNKFFEILKSVLGDKNFPSHRIFNVDETGITTVQTRSNKVLARKGTKQVGTITSAERGVLSTAVICMSPGGNFIPPMLIFPRQRMKVELQDGAPPGTVFSCNGSGWMQMETFGVWFDHFLNHVKPTREDPALLIMDGHLTHTKNFDVIIRARENNVTIITIPPHCSHKLQPLDVSFMAPLNPFYIAAIEKFMRNNPGRSVTQFQVSKLFGEAYLKAATPSTAISGFRKCGIIPFDPDVFQESDLLHHFQVTDLFQITLTVRPTQFLLTIPLTYLNNC</sequence>
<comment type="caution">
    <text evidence="2">The sequence shown here is derived from an EMBL/GenBank/DDBJ whole genome shotgun (WGS) entry which is preliminary data.</text>
</comment>
<keyword evidence="3" id="KW-1185">Reference proteome</keyword>
<dbReference type="EMBL" id="JAJSOF020000001">
    <property type="protein sequence ID" value="KAJ4451383.1"/>
    <property type="molecule type" value="Genomic_DNA"/>
</dbReference>
<dbReference type="InterPro" id="IPR050863">
    <property type="entry name" value="CenT-Element_Derived"/>
</dbReference>
<dbReference type="Proteomes" id="UP001148838">
    <property type="component" value="Unassembled WGS sequence"/>
</dbReference>
<dbReference type="PANTHER" id="PTHR19303:SF74">
    <property type="entry name" value="POGO TRANSPOSABLE ELEMENT WITH KRAB DOMAIN"/>
    <property type="match status" value="1"/>
</dbReference>
<evidence type="ECO:0000313" key="3">
    <source>
        <dbReference type="Proteomes" id="UP001148838"/>
    </source>
</evidence>
<accession>A0ABQ8TZV6</accession>